<evidence type="ECO:0000256" key="11">
    <source>
        <dbReference type="RuleBase" id="RU004395"/>
    </source>
</evidence>
<dbReference type="PROSITE" id="PS01350">
    <property type="entry name" value="ISPF"/>
    <property type="match status" value="1"/>
</dbReference>
<dbReference type="InterPro" id="IPR034683">
    <property type="entry name" value="IspD/TarI"/>
</dbReference>
<feature type="binding site" evidence="10">
    <location>
        <begin position="222"/>
        <end position="224"/>
    </location>
    <ligand>
        <name>4-CDP-2-C-methyl-D-erythritol 2-phosphate</name>
        <dbReference type="ChEBI" id="CHEBI:57919"/>
    </ligand>
</feature>
<feature type="binding site" evidence="10">
    <location>
        <begin position="270"/>
        <end position="272"/>
    </location>
    <ligand>
        <name>4-CDP-2-C-methyl-D-erythritol 2-phosphate</name>
        <dbReference type="ChEBI" id="CHEBI:57919"/>
    </ligand>
</feature>
<proteinExistence type="inferred from homology"/>
<dbReference type="CDD" id="cd00554">
    <property type="entry name" value="MECDP_synthase"/>
    <property type="match status" value="1"/>
</dbReference>
<feature type="domain" description="2-C-methyl-D-erythritol 2,4-cyclodiphosphate synthase" evidence="12">
    <location>
        <begin position="217"/>
        <end position="367"/>
    </location>
</feature>
<dbReference type="RefSeq" id="WP_052061073.1">
    <property type="nucleotide sequence ID" value="NZ_CAMWYW010000154.1"/>
</dbReference>
<feature type="site" description="Transition state stabilizer" evidence="10">
    <location>
        <position position="347"/>
    </location>
</feature>
<feature type="binding site" evidence="10">
    <location>
        <position position="222"/>
    </location>
    <ligand>
        <name>a divalent metal cation</name>
        <dbReference type="ChEBI" id="CHEBI:60240"/>
    </ligand>
</feature>
<keyword evidence="4 10" id="KW-0808">Transferase</keyword>
<evidence type="ECO:0000256" key="7">
    <source>
        <dbReference type="ARBA" id="ARBA00023229"/>
    </source>
</evidence>
<evidence type="ECO:0000256" key="6">
    <source>
        <dbReference type="ARBA" id="ARBA00022723"/>
    </source>
</evidence>
<dbReference type="GO" id="GO:0008685">
    <property type="term" value="F:2-C-methyl-D-erythritol 2,4-cyclodiphosphate synthase activity"/>
    <property type="evidence" value="ECO:0007669"/>
    <property type="project" value="UniProtKB-UniRule"/>
</dbReference>
<feature type="binding site" evidence="10">
    <location>
        <position position="353"/>
    </location>
    <ligand>
        <name>4-CDP-2-C-methyl-D-erythritol 2-phosphate</name>
        <dbReference type="ChEBI" id="CHEBI:57919"/>
    </ligand>
</feature>
<dbReference type="UniPathway" id="UPA00056">
    <property type="reaction ID" value="UER00093"/>
</dbReference>
<evidence type="ECO:0000256" key="9">
    <source>
        <dbReference type="ARBA" id="ARBA00023268"/>
    </source>
</evidence>
<feature type="site" description="Positions MEP for the nucleophilic attack" evidence="10">
    <location>
        <position position="194"/>
    </location>
</feature>
<dbReference type="SUPFAM" id="SSF53448">
    <property type="entry name" value="Nucleotide-diphospho-sugar transferases"/>
    <property type="match status" value="1"/>
</dbReference>
<dbReference type="PANTHER" id="PTHR43181:SF1">
    <property type="entry name" value="2-C-METHYL-D-ERYTHRITOL 2,4-CYCLODIPHOSPHATE SYNTHASE, CHLOROPLASTIC"/>
    <property type="match status" value="1"/>
</dbReference>
<evidence type="ECO:0000256" key="2">
    <source>
        <dbReference type="ARBA" id="ARBA00001968"/>
    </source>
</evidence>
<feature type="binding site" evidence="10">
    <location>
        <begin position="275"/>
        <end position="279"/>
    </location>
    <ligand>
        <name>4-CDP-2-C-methyl-D-erythritol 2-phosphate</name>
        <dbReference type="ChEBI" id="CHEBI:57919"/>
    </ligand>
</feature>
<keyword evidence="8 10" id="KW-0456">Lyase</keyword>
<comment type="similarity">
    <text evidence="10">In the C-terminal section; belongs to the IspF family.</text>
</comment>
<comment type="function">
    <text evidence="10">Bifunctional enzyme that catalyzes the formation of 4-diphosphocytidyl-2-C-methyl-D-erythritol from CTP and 2-C-methyl-D-erythritol 4-phosphate (MEP) (IspD), and catalyzes the conversion of 4-diphosphocytidyl-2-C-methyl-D-erythritol 2-phosphate (CDP-ME2P) to 2-C-methyl-D-erythritol 2,4-cyclodiphosphate (ME-CPP) with a corresponding release of cytidine 5-monophosphate (CMP) (IspF).</text>
</comment>
<feature type="site" description="Transition state stabilizer" evidence="10">
    <location>
        <position position="18"/>
    </location>
</feature>
<dbReference type="InterPro" id="IPR036571">
    <property type="entry name" value="MECDP_synthase_sf"/>
</dbReference>
<sequence>MMAAGDSTRFCKDLTCKKQWLRVGDEPLWFVATQKITSCFSFSNVLITASGADYAYMRDMSPYQVVRGGDTRSNSLRNALEYVDTPFVLVSDVARWNIQESVIEAMFALMEADSQPNIEIDCIVPYLNVADTTFYEGNYLKRESIKLIQTPQLSRVSVLREALKKQEDFSDESSAIHALGKKITFVRGSVLMNKLTFGSDLSFHISRLKAPNRKTFIGNGIDIHEFEDKKPMWLGGVLIESPFGFKAHSDGDVVLHALCDAILGAIGGGDIGQWFPDTDMMYKGADSKKLLQEIYNFAQSVGYELYNADISIMAQIPKISPYKLAMRQCIADILQVPQSHINIKATTTEGLGFVGRKEGICAQAQVSMGFVNWQQFILQEGGTMNQVYSIEEAQ</sequence>
<keyword evidence="6 10" id="KW-0479">Metal-binding</keyword>
<evidence type="ECO:0000313" key="13">
    <source>
        <dbReference type="EMBL" id="TLE02305.1"/>
    </source>
</evidence>
<dbReference type="InterPro" id="IPR029044">
    <property type="entry name" value="Nucleotide-diphossugar_trans"/>
</dbReference>
<dbReference type="EC" id="4.6.1.12" evidence="10"/>
<comment type="pathway">
    <text evidence="10">Isoprenoid biosynthesis; isopentenyl diphosphate biosynthesis via DXP pathway; isopentenyl diphosphate from 1-deoxy-D-xylulose 5-phosphate: step 2/6.</text>
</comment>
<dbReference type="HAMAP" id="MF_01520">
    <property type="entry name" value="IspDF"/>
    <property type="match status" value="1"/>
</dbReference>
<comment type="catalytic activity">
    <reaction evidence="1 10 11">
        <text>4-CDP-2-C-methyl-D-erythritol 2-phosphate = 2-C-methyl-D-erythritol 2,4-cyclic diphosphate + CMP</text>
        <dbReference type="Rhea" id="RHEA:23864"/>
        <dbReference type="ChEBI" id="CHEBI:57919"/>
        <dbReference type="ChEBI" id="CHEBI:58483"/>
        <dbReference type="ChEBI" id="CHEBI:60377"/>
        <dbReference type="EC" id="4.6.1.12"/>
    </reaction>
</comment>
<dbReference type="InterPro" id="IPR020555">
    <property type="entry name" value="MECDP_synthase_CS"/>
</dbReference>
<dbReference type="Gene3D" id="3.30.1330.50">
    <property type="entry name" value="2-C-methyl-D-erythritol 2,4-cyclodiphosphate synthase"/>
    <property type="match status" value="1"/>
</dbReference>
<evidence type="ECO:0000313" key="14">
    <source>
        <dbReference type="Proteomes" id="UP000029707"/>
    </source>
</evidence>
<evidence type="ECO:0000256" key="4">
    <source>
        <dbReference type="ARBA" id="ARBA00022679"/>
    </source>
</evidence>
<comment type="cofactor">
    <cofactor evidence="2 10">
        <name>a divalent metal cation</name>
        <dbReference type="ChEBI" id="CHEBI:60240"/>
    </cofactor>
</comment>
<dbReference type="OrthoDB" id="9804336at2"/>
<feature type="site" description="Positions MEP for the nucleophilic attack" evidence="10">
    <location>
        <position position="142"/>
    </location>
</feature>
<organism evidence="13 14">
    <name type="scientific">Helicobacter japonicus</name>
    <dbReference type="NCBI Taxonomy" id="425400"/>
    <lineage>
        <taxon>Bacteria</taxon>
        <taxon>Pseudomonadati</taxon>
        <taxon>Campylobacterota</taxon>
        <taxon>Epsilonproteobacteria</taxon>
        <taxon>Campylobacterales</taxon>
        <taxon>Helicobacteraceae</taxon>
        <taxon>Helicobacter</taxon>
    </lineage>
</organism>
<dbReference type="GO" id="GO:0050518">
    <property type="term" value="F:2-C-methyl-D-erythritol 4-phosphate cytidylyltransferase activity"/>
    <property type="evidence" value="ECO:0007669"/>
    <property type="project" value="UniProtKB-UniRule"/>
</dbReference>
<dbReference type="SUPFAM" id="SSF69765">
    <property type="entry name" value="IpsF-like"/>
    <property type="match status" value="1"/>
</dbReference>
<dbReference type="InterPro" id="IPR026596">
    <property type="entry name" value="IspD/F"/>
</dbReference>
<dbReference type="Gene3D" id="3.90.550.10">
    <property type="entry name" value="Spore Coat Polysaccharide Biosynthesis Protein SpsA, Chain A"/>
    <property type="match status" value="1"/>
</dbReference>
<dbReference type="InterPro" id="IPR003526">
    <property type="entry name" value="MECDP_synthase"/>
</dbReference>
<dbReference type="GO" id="GO:0019288">
    <property type="term" value="P:isopentenyl diphosphate biosynthetic process, methylerythritol 4-phosphate pathway"/>
    <property type="evidence" value="ECO:0007669"/>
    <property type="project" value="UniProtKB-UniRule"/>
</dbReference>
<dbReference type="Pfam" id="PF02542">
    <property type="entry name" value="YgbB"/>
    <property type="match status" value="1"/>
</dbReference>
<accession>A0A4U8TR28</accession>
<dbReference type="GO" id="GO:0016114">
    <property type="term" value="P:terpenoid biosynthetic process"/>
    <property type="evidence" value="ECO:0007669"/>
    <property type="project" value="InterPro"/>
</dbReference>
<dbReference type="HAMAP" id="MF_00107">
    <property type="entry name" value="IspF"/>
    <property type="match status" value="1"/>
</dbReference>
<feature type="region of interest" description="2-C-methyl-D-erythritol 4-phosphate cytidylyltransferase" evidence="10">
    <location>
        <begin position="1"/>
        <end position="215"/>
    </location>
</feature>
<comment type="caution">
    <text evidence="10">Lacks conserved residue(s) required for the propagation of feature annotation.</text>
</comment>
<comment type="pathway">
    <text evidence="3 10">Isoprenoid biosynthesis; isopentenyl diphosphate biosynthesis via DXP pathway; isopentenyl diphosphate from 1-deoxy-D-xylulose 5-phosphate: step 4/6.</text>
</comment>
<comment type="caution">
    <text evidence="13">The sequence shown here is derived from an EMBL/GenBank/DDBJ whole genome shotgun (WGS) entry which is preliminary data.</text>
</comment>
<dbReference type="Pfam" id="PF01128">
    <property type="entry name" value="IspD"/>
    <property type="match status" value="1"/>
</dbReference>
<evidence type="ECO:0000259" key="12">
    <source>
        <dbReference type="Pfam" id="PF02542"/>
    </source>
</evidence>
<dbReference type="NCBIfam" id="TIGR00151">
    <property type="entry name" value="ispF"/>
    <property type="match status" value="1"/>
</dbReference>
<comment type="similarity">
    <text evidence="11">Belongs to the IspF family.</text>
</comment>
<evidence type="ECO:0000256" key="10">
    <source>
        <dbReference type="HAMAP-Rule" id="MF_01520"/>
    </source>
</evidence>
<dbReference type="AlphaFoldDB" id="A0A4U8TR28"/>
<name>A0A4U8TR28_9HELI</name>
<feature type="binding site" evidence="10">
    <location>
        <begin position="248"/>
        <end position="249"/>
    </location>
    <ligand>
        <name>4-CDP-2-C-methyl-D-erythritol 2-phosphate</name>
        <dbReference type="ChEBI" id="CHEBI:57919"/>
    </ligand>
</feature>
<protein>
    <recommendedName>
        <fullName evidence="10">Bifunctional enzyme IspD/IspF</fullName>
    </recommendedName>
    <domain>
        <recommendedName>
            <fullName evidence="10">2-C-methyl-D-erythritol 4-phosphate cytidylyltransferase</fullName>
            <ecNumber evidence="10">2.7.7.60</ecNumber>
        </recommendedName>
        <alternativeName>
            <fullName evidence="10">4-diphosphocytidyl-2C-methyl-D-erythritol synthase</fullName>
        </alternativeName>
        <alternativeName>
            <fullName evidence="10">MEP cytidylyltransferase</fullName>
            <shortName evidence="10">MCT</shortName>
        </alternativeName>
    </domain>
    <domain>
        <recommendedName>
            <fullName evidence="10">2-C-methyl-D-erythritol 2,4-cyclodiphosphate synthase</fullName>
            <shortName evidence="10">MECDP-synthase</shortName>
            <shortName evidence="10">MECPP-synthase</shortName>
            <shortName evidence="10">MECPS</shortName>
            <ecNumber evidence="10">4.6.1.12</ecNumber>
        </recommendedName>
    </domain>
</protein>
<dbReference type="InterPro" id="IPR018294">
    <property type="entry name" value="ISPD_synthase_CS"/>
</dbReference>
<feature type="binding site" evidence="10">
    <location>
        <position position="356"/>
    </location>
    <ligand>
        <name>4-CDP-2-C-methyl-D-erythritol 2-phosphate</name>
        <dbReference type="ChEBI" id="CHEBI:57919"/>
    </ligand>
</feature>
<dbReference type="GO" id="GO:0046872">
    <property type="term" value="F:metal ion binding"/>
    <property type="evidence" value="ECO:0007669"/>
    <property type="project" value="UniProtKB-KW"/>
</dbReference>
<keyword evidence="14" id="KW-1185">Reference proteome</keyword>
<evidence type="ECO:0000256" key="3">
    <source>
        <dbReference type="ARBA" id="ARBA00004709"/>
    </source>
</evidence>
<comment type="similarity">
    <text evidence="10">In the N-terminal section; belongs to the IspD/TarI cytidylyltransferase family. IspD subfamily.</text>
</comment>
<feature type="region of interest" description="2-C-methyl-D-erythritol 2,4-cyclodiphosphate synthase" evidence="10">
    <location>
        <begin position="216"/>
        <end position="394"/>
    </location>
</feature>
<reference evidence="13 14" key="1">
    <citation type="journal article" date="2014" name="Genome Announc.">
        <title>Draft genome sequences of eight enterohepatic helicobacter species isolated from both laboratory and wild rodents.</title>
        <authorList>
            <person name="Sheh A."/>
            <person name="Shen Z."/>
            <person name="Fox J.G."/>
        </authorList>
    </citation>
    <scope>NUCLEOTIDE SEQUENCE [LARGE SCALE GENOMIC DNA]</scope>
    <source>
        <strain evidence="13 14">MIT 01-6451</strain>
    </source>
</reference>
<dbReference type="PANTHER" id="PTHR43181">
    <property type="entry name" value="2-C-METHYL-D-ERYTHRITOL 2,4-CYCLODIPHOSPHATE SYNTHASE, CHLOROPLASTIC"/>
    <property type="match status" value="1"/>
</dbReference>
<dbReference type="NCBIfam" id="NF006899">
    <property type="entry name" value="PRK09382.1"/>
    <property type="match status" value="1"/>
</dbReference>
<feature type="site" description="Transition state stabilizer" evidence="10">
    <location>
        <position position="248"/>
    </location>
</feature>
<feature type="binding site" evidence="10">
    <location>
        <position position="256"/>
    </location>
    <ligand>
        <name>a divalent metal cation</name>
        <dbReference type="ChEBI" id="CHEBI:60240"/>
    </ligand>
</feature>
<keyword evidence="7 10" id="KW-0414">Isoprene biosynthesis</keyword>
<dbReference type="PROSITE" id="PS01295">
    <property type="entry name" value="ISPD"/>
    <property type="match status" value="1"/>
</dbReference>
<keyword evidence="9 10" id="KW-0511">Multifunctional enzyme</keyword>
<gene>
    <name evidence="10" type="primary">ispDF</name>
    <name evidence="13" type="ORF">LS65_003360</name>
</gene>
<keyword evidence="5 10" id="KW-0548">Nucleotidyltransferase</keyword>
<evidence type="ECO:0000256" key="1">
    <source>
        <dbReference type="ARBA" id="ARBA00000200"/>
    </source>
</evidence>
<feature type="binding site" evidence="10">
    <location>
        <position position="224"/>
    </location>
    <ligand>
        <name>a divalent metal cation</name>
        <dbReference type="ChEBI" id="CHEBI:60240"/>
    </ligand>
</feature>
<comment type="catalytic activity">
    <reaction evidence="10">
        <text>2-C-methyl-D-erythritol 4-phosphate + CTP + H(+) = 4-CDP-2-C-methyl-D-erythritol + diphosphate</text>
        <dbReference type="Rhea" id="RHEA:13429"/>
        <dbReference type="ChEBI" id="CHEBI:15378"/>
        <dbReference type="ChEBI" id="CHEBI:33019"/>
        <dbReference type="ChEBI" id="CHEBI:37563"/>
        <dbReference type="ChEBI" id="CHEBI:57823"/>
        <dbReference type="ChEBI" id="CHEBI:58262"/>
        <dbReference type="EC" id="2.7.7.60"/>
    </reaction>
</comment>
<feature type="site" description="Transition state stabilizer" evidence="10">
    <location>
        <position position="9"/>
    </location>
</feature>
<evidence type="ECO:0000256" key="5">
    <source>
        <dbReference type="ARBA" id="ARBA00022695"/>
    </source>
</evidence>
<dbReference type="EMBL" id="JRMQ02000003">
    <property type="protein sequence ID" value="TLE02305.1"/>
    <property type="molecule type" value="Genomic_DNA"/>
</dbReference>
<dbReference type="Proteomes" id="UP000029707">
    <property type="component" value="Unassembled WGS sequence"/>
</dbReference>
<dbReference type="EC" id="2.7.7.60" evidence="10"/>
<evidence type="ECO:0000256" key="8">
    <source>
        <dbReference type="ARBA" id="ARBA00023239"/>
    </source>
</evidence>
<feature type="binding site" evidence="10">
    <location>
        <begin position="346"/>
        <end position="349"/>
    </location>
    <ligand>
        <name>4-CDP-2-C-methyl-D-erythritol 2-phosphate</name>
        <dbReference type="ChEBI" id="CHEBI:57919"/>
    </ligand>
</feature>